<feature type="domain" description="tRNA-guanine(15) transglycosylase-like" evidence="5">
    <location>
        <begin position="14"/>
        <end position="377"/>
    </location>
</feature>
<feature type="binding site" evidence="4">
    <location>
        <position position="171"/>
    </location>
    <ligand>
        <name>substrate</name>
    </ligand>
</feature>
<organism evidence="6 7">
    <name type="scientific">Candidatus Kerfeldbacteria bacterium CG08_land_8_20_14_0_20_43_14</name>
    <dbReference type="NCBI Taxonomy" id="2014246"/>
    <lineage>
        <taxon>Bacteria</taxon>
        <taxon>Candidatus Kerfeldiibacteriota</taxon>
    </lineage>
</organism>
<dbReference type="GO" id="GO:0046872">
    <property type="term" value="F:metal ion binding"/>
    <property type="evidence" value="ECO:0007669"/>
    <property type="project" value="UniProtKB-KW"/>
</dbReference>
<comment type="similarity">
    <text evidence="4">Belongs to the queuine tRNA-ribosyltransferase family.</text>
</comment>
<reference evidence="7" key="1">
    <citation type="submission" date="2017-09" db="EMBL/GenBank/DDBJ databases">
        <title>Depth-based differentiation of microbial function through sediment-hosted aquifers and enrichment of novel symbionts in the deep terrestrial subsurface.</title>
        <authorList>
            <person name="Probst A.J."/>
            <person name="Ladd B."/>
            <person name="Jarett J.K."/>
            <person name="Geller-Mcgrath D.E."/>
            <person name="Sieber C.M.K."/>
            <person name="Emerson J.B."/>
            <person name="Anantharaman K."/>
            <person name="Thomas B.C."/>
            <person name="Malmstrom R."/>
            <person name="Stieglmeier M."/>
            <person name="Klingl A."/>
            <person name="Woyke T."/>
            <person name="Ryan C.M."/>
            <person name="Banfield J.F."/>
        </authorList>
    </citation>
    <scope>NUCLEOTIDE SEQUENCE [LARGE SCALE GENOMIC DNA]</scope>
</reference>
<dbReference type="Pfam" id="PF01702">
    <property type="entry name" value="TGT"/>
    <property type="match status" value="1"/>
</dbReference>
<keyword evidence="4" id="KW-0479">Metal-binding</keyword>
<dbReference type="GO" id="GO:0008616">
    <property type="term" value="P:tRNA queuosine(34) biosynthetic process"/>
    <property type="evidence" value="ECO:0007669"/>
    <property type="project" value="UniProtKB-UniRule"/>
</dbReference>
<comment type="cofactor">
    <cofactor evidence="4">
        <name>Zn(2+)</name>
        <dbReference type="ChEBI" id="CHEBI:29105"/>
    </cofactor>
    <text evidence="4">Binds 1 zinc ion per subunit.</text>
</comment>
<feature type="binding site" evidence="4">
    <location>
        <position position="326"/>
    </location>
    <ligand>
        <name>Zn(2+)</name>
        <dbReference type="ChEBI" id="CHEBI:29105"/>
    </ligand>
</feature>
<proteinExistence type="inferred from homology"/>
<dbReference type="InterPro" id="IPR050076">
    <property type="entry name" value="ArchSynthase1/Queuine_TRR"/>
</dbReference>
<gene>
    <name evidence="4 6" type="primary">tgt</name>
    <name evidence="6" type="ORF">COT26_02030</name>
</gene>
<comment type="subunit">
    <text evidence="4">Homodimer. Within each dimer, one monomer is responsible for RNA recognition and catalysis, while the other monomer binds to the replacement base PreQ1.</text>
</comment>
<dbReference type="AlphaFoldDB" id="A0A2H0YQA7"/>
<protein>
    <recommendedName>
        <fullName evidence="4">Queuine tRNA-ribosyltransferase</fullName>
        <ecNumber evidence="4">2.4.2.29</ecNumber>
    </recommendedName>
    <alternativeName>
        <fullName evidence="4">Guanine insertion enzyme</fullName>
    </alternativeName>
    <alternativeName>
        <fullName evidence="4">tRNA-guanine transglycosylase</fullName>
    </alternativeName>
</protein>
<dbReference type="PANTHER" id="PTHR46499:SF1">
    <property type="entry name" value="QUEUINE TRNA-RIBOSYLTRANSFERASE"/>
    <property type="match status" value="1"/>
</dbReference>
<keyword evidence="2 4" id="KW-0808">Transferase</keyword>
<keyword evidence="4" id="KW-0862">Zinc</keyword>
<dbReference type="GO" id="GO:0008479">
    <property type="term" value="F:tRNA-guanosine(34) queuine transglycosylase activity"/>
    <property type="evidence" value="ECO:0007669"/>
    <property type="project" value="UniProtKB-UniRule"/>
</dbReference>
<comment type="caution">
    <text evidence="6">The sequence shown here is derived from an EMBL/GenBank/DDBJ whole genome shotgun (WGS) entry which is preliminary data.</text>
</comment>
<evidence type="ECO:0000256" key="4">
    <source>
        <dbReference type="HAMAP-Rule" id="MF_00168"/>
    </source>
</evidence>
<feature type="binding site" evidence="4">
    <location>
        <position position="212"/>
    </location>
    <ligand>
        <name>substrate</name>
    </ligand>
</feature>
<evidence type="ECO:0000256" key="2">
    <source>
        <dbReference type="ARBA" id="ARBA00022679"/>
    </source>
</evidence>
<dbReference type="InterPro" id="IPR036511">
    <property type="entry name" value="TGT-like_sf"/>
</dbReference>
<dbReference type="UniPathway" id="UPA00392"/>
<feature type="binding site" evidence="4">
    <location>
        <position position="357"/>
    </location>
    <ligand>
        <name>Zn(2+)</name>
        <dbReference type="ChEBI" id="CHEBI:29105"/>
    </ligand>
</feature>
<evidence type="ECO:0000259" key="5">
    <source>
        <dbReference type="Pfam" id="PF01702"/>
    </source>
</evidence>
<sequence length="378" mass="42087">MISFKLLKKSKKSRARLGLLKTPHGTVQTPAFVGVATQATIKTLTGEEIPATGTQLAICNTFHLHLKPGENIVKTGGGLHKFANFPIPLMTDSGGFQVFSFGFGRDLGIGKVSEFDTKNSVKAGHQPKEVKITKTGVWFRSPIDGKKLFLGPQKSIAIQEKLGADIILAFDECPPPNADYSYNKLSLEKTHAWAKLCLKYKKSKQALYGIVQGGKYQDLRIASAKFIGSLPFNGFAIGGEFGADLKQMRKMLEWVNAELPENKPRHLLGIGHLKDIPEVIKSGVDTFDCIVPTHYARHGTVFSRQGKVDIYKTKYLHDKKPLDSKCQCYVCKTYTRAYLSHLYRARELSGLKLLTFHNLFFFNALVANLRQQIKNGKI</sequence>
<dbReference type="HAMAP" id="MF_00168">
    <property type="entry name" value="Q_tRNA_Tgt"/>
    <property type="match status" value="1"/>
</dbReference>
<dbReference type="GO" id="GO:0005829">
    <property type="term" value="C:cytosol"/>
    <property type="evidence" value="ECO:0007669"/>
    <property type="project" value="TreeGrafter"/>
</dbReference>
<comment type="catalytic activity">
    <reaction evidence="4">
        <text>7-aminomethyl-7-carbaguanine + guanosine(34) in tRNA = 7-aminomethyl-7-carbaguanosine(34) in tRNA + guanine</text>
        <dbReference type="Rhea" id="RHEA:24104"/>
        <dbReference type="Rhea" id="RHEA-COMP:10341"/>
        <dbReference type="Rhea" id="RHEA-COMP:10342"/>
        <dbReference type="ChEBI" id="CHEBI:16235"/>
        <dbReference type="ChEBI" id="CHEBI:58703"/>
        <dbReference type="ChEBI" id="CHEBI:74269"/>
        <dbReference type="ChEBI" id="CHEBI:82833"/>
        <dbReference type="EC" id="2.4.2.29"/>
    </reaction>
</comment>
<feature type="binding site" evidence="4">
    <location>
        <position position="331"/>
    </location>
    <ligand>
        <name>Zn(2+)</name>
        <dbReference type="ChEBI" id="CHEBI:29105"/>
    </ligand>
</feature>
<feature type="binding site" evidence="4">
    <location>
        <begin position="92"/>
        <end position="96"/>
    </location>
    <ligand>
        <name>substrate</name>
    </ligand>
</feature>
<feature type="active site" description="Proton acceptor" evidence="4">
    <location>
        <position position="92"/>
    </location>
</feature>
<dbReference type="SUPFAM" id="SSF51713">
    <property type="entry name" value="tRNA-guanine transglycosylase"/>
    <property type="match status" value="1"/>
</dbReference>
<feature type="binding site" evidence="4">
    <location>
        <position position="239"/>
    </location>
    <ligand>
        <name>substrate</name>
    </ligand>
</feature>
<dbReference type="PANTHER" id="PTHR46499">
    <property type="entry name" value="QUEUINE TRNA-RIBOSYLTRANSFERASE"/>
    <property type="match status" value="1"/>
</dbReference>
<dbReference type="EC" id="2.4.2.29" evidence="4"/>
<keyword evidence="1 4" id="KW-0328">Glycosyltransferase</keyword>
<dbReference type="NCBIfam" id="TIGR00449">
    <property type="entry name" value="tgt_general"/>
    <property type="match status" value="1"/>
</dbReference>
<feature type="region of interest" description="RNA binding" evidence="4">
    <location>
        <begin position="269"/>
        <end position="275"/>
    </location>
</feature>
<dbReference type="InterPro" id="IPR002616">
    <property type="entry name" value="tRNA_ribo_trans-like"/>
</dbReference>
<feature type="active site" description="Nucleophile" evidence="4">
    <location>
        <position position="288"/>
    </location>
</feature>
<evidence type="ECO:0000256" key="1">
    <source>
        <dbReference type="ARBA" id="ARBA00022676"/>
    </source>
</evidence>
<comment type="function">
    <text evidence="4">Catalyzes the base-exchange of a guanine (G) residue with the queuine precursor 7-aminomethyl-7-deazaguanine (PreQ1) at position 34 (anticodon wobble position) in tRNAs with GU(N) anticodons (tRNA-Asp, -Asn, -His and -Tyr). Catalysis occurs through a double-displacement mechanism. The nucleophile active site attacks the C1' of nucleotide 34 to detach the guanine base from the RNA, forming a covalent enzyme-RNA intermediate. The proton acceptor active site deprotonates the incoming PreQ1, allowing a nucleophilic attack on the C1' of the ribose to form the product. After dissociation, two additional enzymatic reactions on the tRNA convert PreQ1 to queuine (Q), resulting in the hypermodified nucleoside queuosine (7-(((4,5-cis-dihydroxy-2-cyclopenten-1-yl)amino)methyl)-7-deazaguanosine).</text>
</comment>
<comment type="caution">
    <text evidence="4">Lacks conserved residue(s) required for the propagation of feature annotation.</text>
</comment>
<keyword evidence="3 4" id="KW-0819">tRNA processing</keyword>
<feature type="binding site" evidence="4">
    <location>
        <position position="328"/>
    </location>
    <ligand>
        <name>Zn(2+)</name>
        <dbReference type="ChEBI" id="CHEBI:29105"/>
    </ligand>
</feature>
<name>A0A2H0YQA7_9BACT</name>
<dbReference type="NCBIfam" id="TIGR00430">
    <property type="entry name" value="Q_tRNA_tgt"/>
    <property type="match status" value="1"/>
</dbReference>
<dbReference type="Proteomes" id="UP000236845">
    <property type="component" value="Unassembled WGS sequence"/>
</dbReference>
<accession>A0A2H0YQA7</accession>
<keyword evidence="4" id="KW-0671">Queuosine biosynthesis</keyword>
<dbReference type="EMBL" id="PEXW01000043">
    <property type="protein sequence ID" value="PIS40684.1"/>
    <property type="molecule type" value="Genomic_DNA"/>
</dbReference>
<dbReference type="Gene3D" id="3.20.20.105">
    <property type="entry name" value="Queuine tRNA-ribosyltransferase-like"/>
    <property type="match status" value="1"/>
</dbReference>
<evidence type="ECO:0000313" key="6">
    <source>
        <dbReference type="EMBL" id="PIS40684.1"/>
    </source>
</evidence>
<dbReference type="InterPro" id="IPR004803">
    <property type="entry name" value="TGT"/>
</dbReference>
<evidence type="ECO:0000313" key="7">
    <source>
        <dbReference type="Proteomes" id="UP000236845"/>
    </source>
</evidence>
<evidence type="ECO:0000256" key="3">
    <source>
        <dbReference type="ARBA" id="ARBA00022694"/>
    </source>
</evidence>
<comment type="pathway">
    <text evidence="4">tRNA modification; tRNA-queuosine biosynthesis.</text>
</comment>